<protein>
    <submittedName>
        <fullName evidence="1">Uncharacterized protein</fullName>
    </submittedName>
</protein>
<dbReference type="Proteomes" id="UP000234323">
    <property type="component" value="Unassembled WGS sequence"/>
</dbReference>
<sequence>MLTIITNNRQIIKKYDKPFKVNSDRAIMNTKYRISKYLTSVFCGLPINLETRNKYYSRVHQLLMDKLVAIESRLKKQNKNRQTTTYIRFSFDKRVWYLGFYIPCSYCSNVYAYVMSSDRKVCQNCRSKVIDTPSPPRQNVFQDYSQVKQIISKRIGITYTKKVSRHNGSGNYAVTYSNLGFNKQFKSRKEQEKYKKRFFNSLKNNKNKWRDTSNSLKTNKNKWRDTYNSFESKTYISKYRLRRRDDILKKQHISVRKMEFLMDQVSSQMGYNALIEEIFVKHSFNEEHFLELRSKKEALFDLKNNIATEQSTNPIVAPWQEILEKKIAITKPEFHRRLNSVRDLDVLRIYSNGVKRKKRGYGVIHIYVDAQCSIRACKIMKGLWH</sequence>
<proteinExistence type="predicted"/>
<reference evidence="1 2" key="1">
    <citation type="submission" date="2015-10" db="EMBL/GenBank/DDBJ databases">
        <title>Genome analyses suggest a sexual origin of heterokaryosis in a supposedly ancient asexual fungus.</title>
        <authorList>
            <person name="Ropars J."/>
            <person name="Sedzielewska K."/>
            <person name="Noel J."/>
            <person name="Charron P."/>
            <person name="Farinelli L."/>
            <person name="Marton T."/>
            <person name="Kruger M."/>
            <person name="Pelin A."/>
            <person name="Brachmann A."/>
            <person name="Corradi N."/>
        </authorList>
    </citation>
    <scope>NUCLEOTIDE SEQUENCE [LARGE SCALE GENOMIC DNA]</scope>
    <source>
        <strain evidence="1 2">A4</strain>
    </source>
</reference>
<evidence type="ECO:0000313" key="2">
    <source>
        <dbReference type="Proteomes" id="UP000234323"/>
    </source>
</evidence>
<name>A0A2I1GSA8_9GLOM</name>
<dbReference type="VEuPathDB" id="FungiDB:RhiirA1_465120"/>
<evidence type="ECO:0000313" key="1">
    <source>
        <dbReference type="EMBL" id="PKY49533.1"/>
    </source>
</evidence>
<dbReference type="VEuPathDB" id="FungiDB:FUN_014663"/>
<keyword evidence="2" id="KW-1185">Reference proteome</keyword>
<dbReference type="VEuPathDB" id="FungiDB:RhiirFUN_013566"/>
<comment type="caution">
    <text evidence="1">The sequence shown here is derived from an EMBL/GenBank/DDBJ whole genome shotgun (WGS) entry which is preliminary data.</text>
</comment>
<organism evidence="1 2">
    <name type="scientific">Rhizophagus irregularis</name>
    <dbReference type="NCBI Taxonomy" id="588596"/>
    <lineage>
        <taxon>Eukaryota</taxon>
        <taxon>Fungi</taxon>
        <taxon>Fungi incertae sedis</taxon>
        <taxon>Mucoromycota</taxon>
        <taxon>Glomeromycotina</taxon>
        <taxon>Glomeromycetes</taxon>
        <taxon>Glomerales</taxon>
        <taxon>Glomeraceae</taxon>
        <taxon>Rhizophagus</taxon>
    </lineage>
</organism>
<dbReference type="EMBL" id="LLXI01000755">
    <property type="protein sequence ID" value="PKY49533.1"/>
    <property type="molecule type" value="Genomic_DNA"/>
</dbReference>
<dbReference type="AlphaFoldDB" id="A0A2I1GSA8"/>
<gene>
    <name evidence="1" type="ORF">RhiirA4_465564</name>
</gene>
<accession>A0A2I1GSA8</accession>